<keyword evidence="2" id="KW-0808">Transferase</keyword>
<accession>B8GTT5</accession>
<gene>
    <name evidence="2" type="ordered locus">Tgr7_2099</name>
</gene>
<dbReference type="Proteomes" id="UP000002383">
    <property type="component" value="Chromosome"/>
</dbReference>
<reference evidence="2 3" key="1">
    <citation type="journal article" date="2011" name="Stand. Genomic Sci.">
        <title>Complete genome sequence of 'Thioalkalivibrio sulfidophilus' HL-EbGr7.</title>
        <authorList>
            <person name="Muyzer G."/>
            <person name="Sorokin D.Y."/>
            <person name="Mavromatis K."/>
            <person name="Lapidus A."/>
            <person name="Clum A."/>
            <person name="Ivanova N."/>
            <person name="Pati A."/>
            <person name="d'Haeseleer P."/>
            <person name="Woyke T."/>
            <person name="Kyrpides N.C."/>
        </authorList>
    </citation>
    <scope>NUCLEOTIDE SEQUENCE [LARGE SCALE GENOMIC DNA]</scope>
    <source>
        <strain evidence="2 3">HL-EbGR7</strain>
    </source>
</reference>
<proteinExistence type="predicted"/>
<dbReference type="PANTHER" id="PTHR22916">
    <property type="entry name" value="GLYCOSYLTRANSFERASE"/>
    <property type="match status" value="1"/>
</dbReference>
<dbReference type="CDD" id="cd06433">
    <property type="entry name" value="GT_2_WfgS_like"/>
    <property type="match status" value="1"/>
</dbReference>
<sequence>MKFSIVTISFNQAEFLEQAILSVLDQDYPDVEYIVVDPGSTDGSRDIIERYRDRIDKIIYETDLGPADGLNKGFTQATGDIYGFLNSDDVFMPGAFSAAAKVFEHFPCVDVVSGGALVVDEHGNVARRLFSDRFHIYMAAYGACILIQPSTFFKGSKFSSVGGFNVDNKSNWDAELFIDMALKGAVFKVVNSIFSQYRVHPESITGSARLHDAHSEYRERIFKRLLGRQKTFPDKVMGFLLVHLRKILNPRDTFERIMYGPVFGASK</sequence>
<name>B8GTT5_THISH</name>
<dbReference type="HOGENOM" id="CLU_025996_21_0_6"/>
<dbReference type="PANTHER" id="PTHR22916:SF65">
    <property type="entry name" value="SLR1065 PROTEIN"/>
    <property type="match status" value="1"/>
</dbReference>
<dbReference type="AlphaFoldDB" id="B8GTT5"/>
<dbReference type="GO" id="GO:0016758">
    <property type="term" value="F:hexosyltransferase activity"/>
    <property type="evidence" value="ECO:0007669"/>
    <property type="project" value="UniProtKB-ARBA"/>
</dbReference>
<keyword evidence="3" id="KW-1185">Reference proteome</keyword>
<dbReference type="OrthoDB" id="9805612at2"/>
<protein>
    <submittedName>
        <fullName evidence="2">Glycosyl transferase, family 2</fullName>
    </submittedName>
</protein>
<dbReference type="STRING" id="396588.Tgr7_2099"/>
<dbReference type="CAZy" id="GT2">
    <property type="family name" value="Glycosyltransferase Family 2"/>
</dbReference>
<dbReference type="InterPro" id="IPR029044">
    <property type="entry name" value="Nucleotide-diphossugar_trans"/>
</dbReference>
<dbReference type="Gene3D" id="3.90.550.10">
    <property type="entry name" value="Spore Coat Polysaccharide Biosynthesis Protein SpsA, Chain A"/>
    <property type="match status" value="1"/>
</dbReference>
<organism evidence="2 3">
    <name type="scientific">Thioalkalivibrio sulfidiphilus (strain HL-EbGR7)</name>
    <dbReference type="NCBI Taxonomy" id="396588"/>
    <lineage>
        <taxon>Bacteria</taxon>
        <taxon>Pseudomonadati</taxon>
        <taxon>Pseudomonadota</taxon>
        <taxon>Gammaproteobacteria</taxon>
        <taxon>Chromatiales</taxon>
        <taxon>Ectothiorhodospiraceae</taxon>
        <taxon>Thioalkalivibrio</taxon>
    </lineage>
</organism>
<dbReference type="EMBL" id="CP001339">
    <property type="protein sequence ID" value="ACL73179.1"/>
    <property type="molecule type" value="Genomic_DNA"/>
</dbReference>
<evidence type="ECO:0000313" key="3">
    <source>
        <dbReference type="Proteomes" id="UP000002383"/>
    </source>
</evidence>
<dbReference type="InterPro" id="IPR001173">
    <property type="entry name" value="Glyco_trans_2-like"/>
</dbReference>
<dbReference type="RefSeq" id="WP_012638658.1">
    <property type="nucleotide sequence ID" value="NC_011901.1"/>
</dbReference>
<dbReference type="eggNOG" id="COG1215">
    <property type="taxonomic scope" value="Bacteria"/>
</dbReference>
<dbReference type="Pfam" id="PF00535">
    <property type="entry name" value="Glycos_transf_2"/>
    <property type="match status" value="1"/>
</dbReference>
<evidence type="ECO:0000313" key="2">
    <source>
        <dbReference type="EMBL" id="ACL73179.1"/>
    </source>
</evidence>
<feature type="domain" description="Glycosyltransferase 2-like" evidence="1">
    <location>
        <begin position="4"/>
        <end position="120"/>
    </location>
</feature>
<evidence type="ECO:0000259" key="1">
    <source>
        <dbReference type="Pfam" id="PF00535"/>
    </source>
</evidence>
<dbReference type="KEGG" id="tgr:Tgr7_2099"/>
<dbReference type="SUPFAM" id="SSF53448">
    <property type="entry name" value="Nucleotide-diphospho-sugar transferases"/>
    <property type="match status" value="1"/>
</dbReference>